<dbReference type="InterPro" id="IPR013106">
    <property type="entry name" value="Ig_V-set"/>
</dbReference>
<evidence type="ECO:0000256" key="15">
    <source>
        <dbReference type="SAM" id="Phobius"/>
    </source>
</evidence>
<evidence type="ECO:0000256" key="11">
    <source>
        <dbReference type="ARBA" id="ARBA00023170"/>
    </source>
</evidence>
<dbReference type="GO" id="GO:0045954">
    <property type="term" value="P:positive regulation of natural killer cell mediated cytotoxicity"/>
    <property type="evidence" value="ECO:0007669"/>
    <property type="project" value="InterPro"/>
</dbReference>
<evidence type="ECO:0000256" key="2">
    <source>
        <dbReference type="ARBA" id="ARBA00006531"/>
    </source>
</evidence>
<keyword evidence="8 15" id="KW-1133">Transmembrane helix</keyword>
<keyword evidence="7" id="KW-0391">Immunity</keyword>
<keyword evidence="18" id="KW-1185">Reference proteome</keyword>
<protein>
    <recommendedName>
        <fullName evidence="3">Natural cytotoxicity triggering receptor 3</fullName>
    </recommendedName>
    <alternativeName>
        <fullName evidence="14">Natural killer cell p30-related protein</fullName>
    </alternativeName>
</protein>
<evidence type="ECO:0000256" key="13">
    <source>
        <dbReference type="ARBA" id="ARBA00023319"/>
    </source>
</evidence>
<dbReference type="PROSITE" id="PS50835">
    <property type="entry name" value="IG_LIKE"/>
    <property type="match status" value="2"/>
</dbReference>
<accession>A0AAV7Q5J4</accession>
<feature type="domain" description="Ig-like" evidence="16">
    <location>
        <begin position="131"/>
        <end position="226"/>
    </location>
</feature>
<evidence type="ECO:0000256" key="8">
    <source>
        <dbReference type="ARBA" id="ARBA00022989"/>
    </source>
</evidence>
<keyword evidence="10" id="KW-1015">Disulfide bond</keyword>
<dbReference type="InterPro" id="IPR007110">
    <property type="entry name" value="Ig-like_dom"/>
</dbReference>
<dbReference type="Gene3D" id="2.60.40.10">
    <property type="entry name" value="Immunoglobulins"/>
    <property type="match status" value="2"/>
</dbReference>
<evidence type="ECO:0000313" key="17">
    <source>
        <dbReference type="EMBL" id="KAJ1134477.1"/>
    </source>
</evidence>
<sequence>MLVTTMSGISLEDIIVSQPSNISVRAGEATNLQCSFNSSENTTIGGYKWVFINPSSTSVTEVTNNSEKFIRRIFMLNHTIFTTQQKADIEIHDVQPSDTGTYICEVELFANNTKGRGNGTWLKVLEGISLQDIAVSQSRKTSVRASEATNLQCSFNSRKNTTISGYKWFFINPSSTSETEVTNMSEKFRGRVFMLDRTIFTSQQKADIEIHNVQPSDTGTYICEVELFPNNSKGRGNGTWLKVLEASPTVVSRFAQRWKGLCIWVGVACLLLASSLLTVCVANRKRKRKRESCPDSSNAVAYEAVPEQDKKIVHGQTTPQPEECLNYATLSIEDDKRRPRPCKASEEVIYSKVRTHIKLEVSRRPSQDPDHILYTRVNSVTGANAAHHPRKKSESVIYARMSLNI</sequence>
<evidence type="ECO:0000256" key="1">
    <source>
        <dbReference type="ARBA" id="ARBA00004251"/>
    </source>
</evidence>
<comment type="subcellular location">
    <subcellularLocation>
        <location evidence="1">Cell membrane</location>
        <topology evidence="1">Single-pass type I membrane protein</topology>
    </subcellularLocation>
</comment>
<dbReference type="Proteomes" id="UP001066276">
    <property type="component" value="Chromosome 6"/>
</dbReference>
<comment type="caution">
    <text evidence="17">The sequence shown here is derived from an EMBL/GenBank/DDBJ whole genome shotgun (WGS) entry which is preliminary data.</text>
</comment>
<dbReference type="EMBL" id="JANPWB010000010">
    <property type="protein sequence ID" value="KAJ1134477.1"/>
    <property type="molecule type" value="Genomic_DNA"/>
</dbReference>
<keyword evidence="9 15" id="KW-0472">Membrane</keyword>
<evidence type="ECO:0000256" key="6">
    <source>
        <dbReference type="ARBA" id="ARBA00022729"/>
    </source>
</evidence>
<dbReference type="GO" id="GO:0005886">
    <property type="term" value="C:plasma membrane"/>
    <property type="evidence" value="ECO:0007669"/>
    <property type="project" value="UniProtKB-SubCell"/>
</dbReference>
<dbReference type="GO" id="GO:0030101">
    <property type="term" value="P:natural killer cell activation"/>
    <property type="evidence" value="ECO:0007669"/>
    <property type="project" value="TreeGrafter"/>
</dbReference>
<keyword evidence="5 15" id="KW-0812">Transmembrane</keyword>
<proteinExistence type="inferred from homology"/>
<dbReference type="InterPro" id="IPR043226">
    <property type="entry name" value="NCR3"/>
</dbReference>
<dbReference type="AlphaFoldDB" id="A0AAV7Q5J4"/>
<dbReference type="PANTHER" id="PTHR47904">
    <property type="entry name" value="NATURAL CYTOTOXICITY TRIGGERING RECEPTOR 3"/>
    <property type="match status" value="1"/>
</dbReference>
<dbReference type="SUPFAM" id="SSF48726">
    <property type="entry name" value="Immunoglobulin"/>
    <property type="match status" value="2"/>
</dbReference>
<evidence type="ECO:0000256" key="12">
    <source>
        <dbReference type="ARBA" id="ARBA00023180"/>
    </source>
</evidence>
<evidence type="ECO:0000259" key="16">
    <source>
        <dbReference type="PROSITE" id="PS50835"/>
    </source>
</evidence>
<reference evidence="17" key="1">
    <citation type="journal article" date="2022" name="bioRxiv">
        <title>Sequencing and chromosome-scale assembly of the giantPleurodeles waltlgenome.</title>
        <authorList>
            <person name="Brown T."/>
            <person name="Elewa A."/>
            <person name="Iarovenko S."/>
            <person name="Subramanian E."/>
            <person name="Araus A.J."/>
            <person name="Petzold A."/>
            <person name="Susuki M."/>
            <person name="Suzuki K.-i.T."/>
            <person name="Hayashi T."/>
            <person name="Toyoda A."/>
            <person name="Oliveira C."/>
            <person name="Osipova E."/>
            <person name="Leigh N.D."/>
            <person name="Simon A."/>
            <person name="Yun M.H."/>
        </authorList>
    </citation>
    <scope>NUCLEOTIDE SEQUENCE</scope>
    <source>
        <strain evidence="17">20211129_DDA</strain>
        <tissue evidence="17">Liver</tissue>
    </source>
</reference>
<feature type="domain" description="Ig-like" evidence="16">
    <location>
        <begin position="12"/>
        <end position="107"/>
    </location>
</feature>
<keyword evidence="4" id="KW-1003">Cell membrane</keyword>
<dbReference type="GO" id="GO:0002429">
    <property type="term" value="P:immune response-activating cell surface receptor signaling pathway"/>
    <property type="evidence" value="ECO:0007669"/>
    <property type="project" value="InterPro"/>
</dbReference>
<evidence type="ECO:0000256" key="4">
    <source>
        <dbReference type="ARBA" id="ARBA00022475"/>
    </source>
</evidence>
<comment type="similarity">
    <text evidence="2">Belongs to the natural cytotoxicity receptor (NCR) family.</text>
</comment>
<dbReference type="SMART" id="SM00409">
    <property type="entry name" value="IG"/>
    <property type="match status" value="2"/>
</dbReference>
<evidence type="ECO:0000256" key="10">
    <source>
        <dbReference type="ARBA" id="ARBA00023157"/>
    </source>
</evidence>
<evidence type="ECO:0000256" key="9">
    <source>
        <dbReference type="ARBA" id="ARBA00023136"/>
    </source>
</evidence>
<keyword evidence="6" id="KW-0732">Signal</keyword>
<dbReference type="Pfam" id="PF07686">
    <property type="entry name" value="V-set"/>
    <property type="match status" value="2"/>
</dbReference>
<dbReference type="InterPro" id="IPR036179">
    <property type="entry name" value="Ig-like_dom_sf"/>
</dbReference>
<evidence type="ECO:0000313" key="18">
    <source>
        <dbReference type="Proteomes" id="UP001066276"/>
    </source>
</evidence>
<dbReference type="InterPro" id="IPR013783">
    <property type="entry name" value="Ig-like_fold"/>
</dbReference>
<keyword evidence="11" id="KW-0675">Receptor</keyword>
<evidence type="ECO:0000256" key="3">
    <source>
        <dbReference type="ARBA" id="ARBA00019135"/>
    </source>
</evidence>
<evidence type="ECO:0000256" key="14">
    <source>
        <dbReference type="ARBA" id="ARBA00032296"/>
    </source>
</evidence>
<keyword evidence="13" id="KW-0393">Immunoglobulin domain</keyword>
<gene>
    <name evidence="17" type="ORF">NDU88_000928</name>
</gene>
<name>A0AAV7Q5J4_PLEWA</name>
<dbReference type="InterPro" id="IPR003599">
    <property type="entry name" value="Ig_sub"/>
</dbReference>
<evidence type="ECO:0000256" key="7">
    <source>
        <dbReference type="ARBA" id="ARBA00022859"/>
    </source>
</evidence>
<keyword evidence="12" id="KW-0325">Glycoprotein</keyword>
<organism evidence="17 18">
    <name type="scientific">Pleurodeles waltl</name>
    <name type="common">Iberian ribbed newt</name>
    <dbReference type="NCBI Taxonomy" id="8319"/>
    <lineage>
        <taxon>Eukaryota</taxon>
        <taxon>Metazoa</taxon>
        <taxon>Chordata</taxon>
        <taxon>Craniata</taxon>
        <taxon>Vertebrata</taxon>
        <taxon>Euteleostomi</taxon>
        <taxon>Amphibia</taxon>
        <taxon>Batrachia</taxon>
        <taxon>Caudata</taxon>
        <taxon>Salamandroidea</taxon>
        <taxon>Salamandridae</taxon>
        <taxon>Pleurodelinae</taxon>
        <taxon>Pleurodeles</taxon>
    </lineage>
</organism>
<feature type="transmembrane region" description="Helical" evidence="15">
    <location>
        <begin position="263"/>
        <end position="282"/>
    </location>
</feature>
<dbReference type="PANTHER" id="PTHR47904:SF1">
    <property type="entry name" value="NATURAL CYTOTOXICITY TRIGGERING RECEPTOR 3"/>
    <property type="match status" value="1"/>
</dbReference>
<dbReference type="SMART" id="SM00406">
    <property type="entry name" value="IGv"/>
    <property type="match status" value="2"/>
</dbReference>
<evidence type="ECO:0000256" key="5">
    <source>
        <dbReference type="ARBA" id="ARBA00022692"/>
    </source>
</evidence>